<gene>
    <name evidence="1" type="ORF">DCAF_LOCUS7913</name>
</gene>
<protein>
    <submittedName>
        <fullName evidence="1">Uncharacterized protein</fullName>
    </submittedName>
</protein>
<dbReference type="EMBL" id="CAWUPB010000913">
    <property type="protein sequence ID" value="CAK7330351.1"/>
    <property type="molecule type" value="Genomic_DNA"/>
</dbReference>
<accession>A0AAV1R802</accession>
<dbReference type="AlphaFoldDB" id="A0AAV1R802"/>
<dbReference type="Proteomes" id="UP001314170">
    <property type="component" value="Unassembled WGS sequence"/>
</dbReference>
<evidence type="ECO:0000313" key="1">
    <source>
        <dbReference type="EMBL" id="CAK7330351.1"/>
    </source>
</evidence>
<keyword evidence="2" id="KW-1185">Reference proteome</keyword>
<name>A0AAV1R802_9ROSI</name>
<evidence type="ECO:0000313" key="2">
    <source>
        <dbReference type="Proteomes" id="UP001314170"/>
    </source>
</evidence>
<organism evidence="1 2">
    <name type="scientific">Dovyalis caffra</name>
    <dbReference type="NCBI Taxonomy" id="77055"/>
    <lineage>
        <taxon>Eukaryota</taxon>
        <taxon>Viridiplantae</taxon>
        <taxon>Streptophyta</taxon>
        <taxon>Embryophyta</taxon>
        <taxon>Tracheophyta</taxon>
        <taxon>Spermatophyta</taxon>
        <taxon>Magnoliopsida</taxon>
        <taxon>eudicotyledons</taxon>
        <taxon>Gunneridae</taxon>
        <taxon>Pentapetalae</taxon>
        <taxon>rosids</taxon>
        <taxon>fabids</taxon>
        <taxon>Malpighiales</taxon>
        <taxon>Salicaceae</taxon>
        <taxon>Flacourtieae</taxon>
        <taxon>Dovyalis</taxon>
    </lineage>
</organism>
<sequence>MKKEAVCDLGVKFYERKRGESYLSYNSLRDKFLPIVLPQSKARLLRGRVNDEETVLIS</sequence>
<comment type="caution">
    <text evidence="1">The sequence shown here is derived from an EMBL/GenBank/DDBJ whole genome shotgun (WGS) entry which is preliminary data.</text>
</comment>
<proteinExistence type="predicted"/>
<reference evidence="1 2" key="1">
    <citation type="submission" date="2024-01" db="EMBL/GenBank/DDBJ databases">
        <authorList>
            <person name="Waweru B."/>
        </authorList>
    </citation>
    <scope>NUCLEOTIDE SEQUENCE [LARGE SCALE GENOMIC DNA]</scope>
</reference>